<gene>
    <name evidence="1" type="ORF">NCTC10976_00463</name>
</gene>
<name>A0A448TXJ6_ACTPL</name>
<dbReference type="Proteomes" id="UP000275510">
    <property type="component" value="Chromosome"/>
</dbReference>
<dbReference type="AlphaFoldDB" id="A0A448TXJ6"/>
<sequence length="240" mass="27836">MISEQDKQAILNGAFGVTREGKKVKFLGKDDSIKDTFWYCIYTADNLVDDFMAYKTLSKRYTNNETRFDIVGLWQEKPEPFALEKALAGEPVLLRDGSKAYIFHCINDEFTKKHNIGYQLLGVIVDSLEGKQLTRSWAKSGIFNEVNPYPDFDIIGMWKEPEPQLSSNSLQLPKPLTEPLNNDDNYFTLASRNGKYVIDDWRWKDKTSDHIFLREARIYKTKDDVIKVIEIITGKPYEDR</sequence>
<accession>A0A448TXJ6</accession>
<proteinExistence type="predicted"/>
<dbReference type="EMBL" id="LR134515">
    <property type="protein sequence ID" value="VEJ16378.1"/>
    <property type="molecule type" value="Genomic_DNA"/>
</dbReference>
<reference evidence="1 2" key="1">
    <citation type="submission" date="2018-12" db="EMBL/GenBank/DDBJ databases">
        <authorList>
            <consortium name="Pathogen Informatics"/>
        </authorList>
    </citation>
    <scope>NUCLEOTIDE SEQUENCE [LARGE SCALE GENOMIC DNA]</scope>
    <source>
        <strain evidence="1 2">NCTC10976</strain>
    </source>
</reference>
<evidence type="ECO:0000313" key="1">
    <source>
        <dbReference type="EMBL" id="VEJ16378.1"/>
    </source>
</evidence>
<protein>
    <submittedName>
        <fullName evidence="1">Uncharacterized protein</fullName>
    </submittedName>
</protein>
<dbReference type="RefSeq" id="WP_012478354.1">
    <property type="nucleotide sequence ID" value="NZ_LR134515.1"/>
</dbReference>
<organism evidence="1 2">
    <name type="scientific">Actinobacillus pleuropneumoniae</name>
    <name type="common">Haemophilus pleuropneumoniae</name>
    <dbReference type="NCBI Taxonomy" id="715"/>
    <lineage>
        <taxon>Bacteria</taxon>
        <taxon>Pseudomonadati</taxon>
        <taxon>Pseudomonadota</taxon>
        <taxon>Gammaproteobacteria</taxon>
        <taxon>Pasteurellales</taxon>
        <taxon>Pasteurellaceae</taxon>
        <taxon>Actinobacillus</taxon>
    </lineage>
</organism>
<evidence type="ECO:0000313" key="2">
    <source>
        <dbReference type="Proteomes" id="UP000275510"/>
    </source>
</evidence>